<comment type="caution">
    <text evidence="6">The sequence shown here is derived from an EMBL/GenBank/DDBJ whole genome shotgun (WGS) entry which is preliminary data.</text>
</comment>
<keyword evidence="3" id="KW-0238">DNA-binding</keyword>
<dbReference type="OrthoDB" id="9803735at2"/>
<dbReference type="SUPFAM" id="SSF46785">
    <property type="entry name" value="Winged helix' DNA-binding domain"/>
    <property type="match status" value="1"/>
</dbReference>
<evidence type="ECO:0000259" key="5">
    <source>
        <dbReference type="PROSITE" id="PS50931"/>
    </source>
</evidence>
<evidence type="ECO:0000256" key="4">
    <source>
        <dbReference type="ARBA" id="ARBA00023163"/>
    </source>
</evidence>
<comment type="similarity">
    <text evidence="1">Belongs to the LysR transcriptional regulatory family.</text>
</comment>
<dbReference type="Gene3D" id="3.40.190.10">
    <property type="entry name" value="Periplasmic binding protein-like II"/>
    <property type="match status" value="2"/>
</dbReference>
<evidence type="ECO:0000313" key="7">
    <source>
        <dbReference type="Proteomes" id="UP000287239"/>
    </source>
</evidence>
<feature type="domain" description="HTH lysR-type" evidence="5">
    <location>
        <begin position="1"/>
        <end position="60"/>
    </location>
</feature>
<evidence type="ECO:0000313" key="6">
    <source>
        <dbReference type="EMBL" id="RST97934.1"/>
    </source>
</evidence>
<evidence type="ECO:0000256" key="3">
    <source>
        <dbReference type="ARBA" id="ARBA00023125"/>
    </source>
</evidence>
<dbReference type="RefSeq" id="WP_126778059.1">
    <property type="nucleotide sequence ID" value="NZ_NGJU01000001.1"/>
</dbReference>
<dbReference type="GeneID" id="98566966"/>
<name>A0A429ZW03_9ENTE</name>
<dbReference type="EMBL" id="NGJU01000001">
    <property type="protein sequence ID" value="RST97934.1"/>
    <property type="molecule type" value="Genomic_DNA"/>
</dbReference>
<dbReference type="GO" id="GO:0003677">
    <property type="term" value="F:DNA binding"/>
    <property type="evidence" value="ECO:0007669"/>
    <property type="project" value="UniProtKB-KW"/>
</dbReference>
<organism evidence="6 7">
    <name type="scientific">Vagococcus salmoninarum</name>
    <dbReference type="NCBI Taxonomy" id="2739"/>
    <lineage>
        <taxon>Bacteria</taxon>
        <taxon>Bacillati</taxon>
        <taxon>Bacillota</taxon>
        <taxon>Bacilli</taxon>
        <taxon>Lactobacillales</taxon>
        <taxon>Enterococcaceae</taxon>
        <taxon>Vagococcus</taxon>
    </lineage>
</organism>
<dbReference type="Proteomes" id="UP000287239">
    <property type="component" value="Unassembled WGS sequence"/>
</dbReference>
<keyword evidence="4" id="KW-0804">Transcription</keyword>
<dbReference type="PRINTS" id="PR00039">
    <property type="entry name" value="HTHLYSR"/>
</dbReference>
<gene>
    <name evidence="6" type="ORF">CBF35_01175</name>
</gene>
<evidence type="ECO:0000256" key="1">
    <source>
        <dbReference type="ARBA" id="ARBA00009437"/>
    </source>
</evidence>
<evidence type="ECO:0000256" key="2">
    <source>
        <dbReference type="ARBA" id="ARBA00023015"/>
    </source>
</evidence>
<dbReference type="PANTHER" id="PTHR30419">
    <property type="entry name" value="HTH-TYPE TRANSCRIPTIONAL REGULATOR YBHD"/>
    <property type="match status" value="1"/>
</dbReference>
<dbReference type="FunFam" id="1.10.10.10:FF:000001">
    <property type="entry name" value="LysR family transcriptional regulator"/>
    <property type="match status" value="1"/>
</dbReference>
<dbReference type="InterPro" id="IPR036388">
    <property type="entry name" value="WH-like_DNA-bd_sf"/>
</dbReference>
<dbReference type="Pfam" id="PF00126">
    <property type="entry name" value="HTH_1"/>
    <property type="match status" value="1"/>
</dbReference>
<dbReference type="Pfam" id="PF03466">
    <property type="entry name" value="LysR_substrate"/>
    <property type="match status" value="1"/>
</dbReference>
<dbReference type="PROSITE" id="PS50931">
    <property type="entry name" value="HTH_LYSR"/>
    <property type="match status" value="1"/>
</dbReference>
<dbReference type="SUPFAM" id="SSF53850">
    <property type="entry name" value="Periplasmic binding protein-like II"/>
    <property type="match status" value="1"/>
</dbReference>
<dbReference type="AlphaFoldDB" id="A0A429ZW03"/>
<dbReference type="GO" id="GO:0003700">
    <property type="term" value="F:DNA-binding transcription factor activity"/>
    <property type="evidence" value="ECO:0007669"/>
    <property type="project" value="InterPro"/>
</dbReference>
<proteinExistence type="inferred from homology"/>
<reference evidence="6 7" key="1">
    <citation type="submission" date="2017-05" db="EMBL/GenBank/DDBJ databases">
        <title>Vagococcus spp. assemblies.</title>
        <authorList>
            <person name="Gulvik C.A."/>
        </authorList>
    </citation>
    <scope>NUCLEOTIDE SEQUENCE [LARGE SCALE GENOMIC DNA]</scope>
    <source>
        <strain evidence="6 7">NCFB 2777</strain>
    </source>
</reference>
<keyword evidence="2" id="KW-0805">Transcription regulation</keyword>
<dbReference type="InterPro" id="IPR036390">
    <property type="entry name" value="WH_DNA-bd_sf"/>
</dbReference>
<keyword evidence="7" id="KW-1185">Reference proteome</keyword>
<dbReference type="InterPro" id="IPR005119">
    <property type="entry name" value="LysR_subst-bd"/>
</dbReference>
<dbReference type="InterPro" id="IPR000847">
    <property type="entry name" value="LysR_HTH_N"/>
</dbReference>
<dbReference type="InterPro" id="IPR050950">
    <property type="entry name" value="HTH-type_LysR_regulators"/>
</dbReference>
<sequence>MNLKDLTYFKHLAESLSFTTTAKHFYISQPSISLALKRLEDELDTVLIDRKRIHKNLSLTETGEILLKHSKKILKSIDEVTEEIHDFKHQIVYFGFLPTIGGHFMTQLMPYLTKFASSMKLIEEESSDVMLDLVRSGQVPISIIGSDVELIPEEDIIQVPLTQETLALWVSKTNSLADESYLTAADIQDQLFISLEQGYTHQRIFEKWVTDNRLEAPQTLYTKEIQTALAIASSTDMVAFMSDILVKDRSKLVRVQIENGPKFYLSLIINRKLHHLNNYQSEFNSVLLELATDFSQGNLGL</sequence>
<protein>
    <submittedName>
        <fullName evidence="6">LysR family transcriptional regulator</fullName>
    </submittedName>
</protein>
<accession>A0A429ZW03</accession>
<dbReference type="GO" id="GO:0005829">
    <property type="term" value="C:cytosol"/>
    <property type="evidence" value="ECO:0007669"/>
    <property type="project" value="TreeGrafter"/>
</dbReference>
<dbReference type="Gene3D" id="1.10.10.10">
    <property type="entry name" value="Winged helix-like DNA-binding domain superfamily/Winged helix DNA-binding domain"/>
    <property type="match status" value="1"/>
</dbReference>